<evidence type="ECO:0000313" key="5">
    <source>
        <dbReference type="Proteomes" id="UP000414364"/>
    </source>
</evidence>
<dbReference type="GO" id="GO:0005886">
    <property type="term" value="C:plasma membrane"/>
    <property type="evidence" value="ECO:0007669"/>
    <property type="project" value="TreeGrafter"/>
</dbReference>
<keyword evidence="4" id="KW-1185">Reference proteome</keyword>
<feature type="transmembrane region" description="Helical" evidence="1">
    <location>
        <begin position="111"/>
        <end position="134"/>
    </location>
</feature>
<reference evidence="4 5" key="1">
    <citation type="journal article" date="2019" name="Syst. Appl. Microbiol.">
        <title>Polyphasic characterization of two novel Lactobacillus spp. isolated from blown salami packages: Description of Lactobacillus halodurans sp. nov. and Lactobacillus salsicarnum sp. nov.</title>
        <authorList>
            <person name="Schuster J.A."/>
            <person name="Klingl A."/>
            <person name="Vogel R.F."/>
            <person name="Ehrmann M.A."/>
        </authorList>
    </citation>
    <scope>NUCLEOTIDE SEQUENCE [LARGE SCALE GENOMIC DNA]</scope>
    <source>
        <strain evidence="3 4">TMW 1.1920</strain>
        <strain evidence="2 5">TMW 1.2172</strain>
    </source>
</reference>
<dbReference type="GO" id="GO:0009401">
    <property type="term" value="P:phosphoenolpyruvate-dependent sugar phosphotransferase system"/>
    <property type="evidence" value="ECO:0007669"/>
    <property type="project" value="InterPro"/>
</dbReference>
<feature type="transmembrane region" description="Helical" evidence="1">
    <location>
        <begin position="222"/>
        <end position="241"/>
    </location>
</feature>
<evidence type="ECO:0000256" key="1">
    <source>
        <dbReference type="SAM" id="Phobius"/>
    </source>
</evidence>
<keyword evidence="1" id="KW-0472">Membrane</keyword>
<dbReference type="InterPro" id="IPR050303">
    <property type="entry name" value="GatZ_KbaZ_carbometab"/>
</dbReference>
<feature type="transmembrane region" description="Helical" evidence="1">
    <location>
        <begin position="253"/>
        <end position="270"/>
    </location>
</feature>
<feature type="transmembrane region" description="Helical" evidence="1">
    <location>
        <begin position="181"/>
        <end position="202"/>
    </location>
</feature>
<evidence type="ECO:0000313" key="2">
    <source>
        <dbReference type="EMBL" id="MQS75148.1"/>
    </source>
</evidence>
<comment type="caution">
    <text evidence="3">The sequence shown here is derived from an EMBL/GenBank/DDBJ whole genome shotgun (WGS) entry which is preliminary data.</text>
</comment>
<dbReference type="Proteomes" id="UP000414364">
    <property type="component" value="Unassembled WGS sequence"/>
</dbReference>
<dbReference type="EMBL" id="VDFO01000021">
    <property type="protein sequence ID" value="MQS97588.1"/>
    <property type="molecule type" value="Genomic_DNA"/>
</dbReference>
<evidence type="ECO:0000313" key="4">
    <source>
        <dbReference type="Proteomes" id="UP000371423"/>
    </source>
</evidence>
<dbReference type="PANTHER" id="PTHR32502">
    <property type="entry name" value="N-ACETYLGALACTOSAMINE PERMEASE II COMPONENT-RELATED"/>
    <property type="match status" value="1"/>
</dbReference>
<protein>
    <submittedName>
        <fullName evidence="3">PTS system mannose/fructose/sorbose family transporter subunit IID</fullName>
    </submittedName>
</protein>
<dbReference type="InterPro" id="IPR004704">
    <property type="entry name" value="PTS_IID_man"/>
</dbReference>
<sequence length="271" mass="29985">MTMTKSMKIDKQKAKELHQANRRWLWGSQIGWNYERMMASGFLFAILPTLKRLYKDPDDLKEMMKIHNQFYNTNPFVGPLIVGMDIAIEEDKGVKSKDAVMGLKTGLMGPFAGVGDTIFGVIIPTIFGSIGAYMGLQGNVFGAFLWILMNLVVLFMRYPLLRLGYVQGAKLVGEFGDKLNMLTNAAILLGVTVVGALIPTVVKANVPFIYKSGKVTLKMQSMLNQIMPSLVPVALVALVYWLLGKKNITSTKMIIFVLILSIVLGAFKILG</sequence>
<dbReference type="Proteomes" id="UP000371423">
    <property type="component" value="Unassembled WGS sequence"/>
</dbReference>
<dbReference type="PANTHER" id="PTHR32502:SF26">
    <property type="entry name" value="PHOSPHOTRANSFERASE SYSTEM SUGAR-SPECIFIC EIID COMPONENT"/>
    <property type="match status" value="1"/>
</dbReference>
<dbReference type="PROSITE" id="PS51108">
    <property type="entry name" value="PTS_EIID"/>
    <property type="match status" value="1"/>
</dbReference>
<keyword evidence="1" id="KW-1133">Transmembrane helix</keyword>
<feature type="transmembrane region" description="Helical" evidence="1">
    <location>
        <begin position="140"/>
        <end position="160"/>
    </location>
</feature>
<evidence type="ECO:0000313" key="3">
    <source>
        <dbReference type="EMBL" id="MQS97588.1"/>
    </source>
</evidence>
<dbReference type="Pfam" id="PF03613">
    <property type="entry name" value="EIID-AGA"/>
    <property type="match status" value="1"/>
</dbReference>
<keyword evidence="1" id="KW-0812">Transmembrane</keyword>
<proteinExistence type="predicted"/>
<gene>
    <name evidence="3" type="ORF">FHL05_06760</name>
    <name evidence="2" type="ORF">FHL06_01885</name>
</gene>
<dbReference type="OrthoDB" id="9795582at2"/>
<organism evidence="3 4">
    <name type="scientific">Companilactobacillus halodurans</name>
    <dbReference type="NCBI Taxonomy" id="2584183"/>
    <lineage>
        <taxon>Bacteria</taxon>
        <taxon>Bacillati</taxon>
        <taxon>Bacillota</taxon>
        <taxon>Bacilli</taxon>
        <taxon>Lactobacillales</taxon>
        <taxon>Lactobacillaceae</taxon>
        <taxon>Companilactobacillus</taxon>
    </lineage>
</organism>
<dbReference type="EMBL" id="VDFP01000002">
    <property type="protein sequence ID" value="MQS75148.1"/>
    <property type="molecule type" value="Genomic_DNA"/>
</dbReference>
<accession>A0A5P0ZXR3</accession>
<name>A0A5P0ZXR3_9LACO</name>
<dbReference type="AlphaFoldDB" id="A0A5P0ZXR3"/>